<comment type="caution">
    <text evidence="9">The sequence shown here is derived from an EMBL/GenBank/DDBJ whole genome shotgun (WGS) entry which is preliminary data.</text>
</comment>
<evidence type="ECO:0000313" key="10">
    <source>
        <dbReference type="Proteomes" id="UP000807353"/>
    </source>
</evidence>
<evidence type="ECO:0000256" key="3">
    <source>
        <dbReference type="ARBA" id="ARBA00023002"/>
    </source>
</evidence>
<sequence>MIVAKRAVSRINSTHLTRGLSSRASTVLSSLGISTTDELSGVYDGEWRGSGEIFKSVCPTTGETLARVKSATPQELHDALGRTREAYTIFRNVPAPRRGEILRQIREALAAKRNELGALVSLEMGKIRTEGVGEVQEFIDICDYAVGLSRMMNGNMVASERPGHSILEVPNPLGVVAVLSAFNFPVAVYGWNLALSFAAGNATIWKPSPTTPLCSIAVTNIVARVLENNGIPGAVAGLVTGGKDAGEAIVESRGVEMVSFTGSERVGRIVGKNVMSRFGKSILELGGNNASIVMPDADLSLAVPSVFFGAVGTAGQRCTSTRRLYLHRDIAPQFLDRLKKLYAAVKPADPLAENTLLGPLHSKGAVKTFTDAVEHLKSIDAEIVTGGSIYNEAHLNGGNFVQPTISIPKSADPTDYIWKTETFAPILNAAVFDDLEQAIEWNNAVPQGLSSSLWTRDMRNLGKWIGPSGSDTGIVNVNVGTSGAEIGAAFGGNKGTGWGRESGGDAWKQYVRWSSCTINFSDNAPLAQGVNFPA</sequence>
<evidence type="ECO:0000256" key="5">
    <source>
        <dbReference type="ARBA" id="ARBA00024226"/>
    </source>
</evidence>
<evidence type="ECO:0000256" key="6">
    <source>
        <dbReference type="PROSITE-ProRule" id="PRU10007"/>
    </source>
</evidence>
<proteinExistence type="inferred from homology"/>
<dbReference type="Gene3D" id="3.40.309.10">
    <property type="entry name" value="Aldehyde Dehydrogenase, Chain A, domain 2"/>
    <property type="match status" value="1"/>
</dbReference>
<comment type="similarity">
    <text evidence="1 7">Belongs to the aldehyde dehydrogenase family.</text>
</comment>
<protein>
    <recommendedName>
        <fullName evidence="5">aldehyde dehydrogenase (NAD(+))</fullName>
        <ecNumber evidence="5">1.2.1.3</ecNumber>
    </recommendedName>
</protein>
<keyword evidence="3 7" id="KW-0560">Oxidoreductase</keyword>
<keyword evidence="4" id="KW-0520">NAD</keyword>
<reference evidence="9" key="1">
    <citation type="submission" date="2020-11" db="EMBL/GenBank/DDBJ databases">
        <authorList>
            <consortium name="DOE Joint Genome Institute"/>
            <person name="Ahrendt S."/>
            <person name="Riley R."/>
            <person name="Andreopoulos W."/>
            <person name="Labutti K."/>
            <person name="Pangilinan J."/>
            <person name="Ruiz-Duenas F.J."/>
            <person name="Barrasa J.M."/>
            <person name="Sanchez-Garcia M."/>
            <person name="Camarero S."/>
            <person name="Miyauchi S."/>
            <person name="Serrano A."/>
            <person name="Linde D."/>
            <person name="Babiker R."/>
            <person name="Drula E."/>
            <person name="Ayuso-Fernandez I."/>
            <person name="Pacheco R."/>
            <person name="Padilla G."/>
            <person name="Ferreira P."/>
            <person name="Barriuso J."/>
            <person name="Kellner H."/>
            <person name="Castanera R."/>
            <person name="Alfaro M."/>
            <person name="Ramirez L."/>
            <person name="Pisabarro A.G."/>
            <person name="Kuo A."/>
            <person name="Tritt A."/>
            <person name="Lipzen A."/>
            <person name="He G."/>
            <person name="Yan M."/>
            <person name="Ng V."/>
            <person name="Cullen D."/>
            <person name="Martin F."/>
            <person name="Rosso M.-N."/>
            <person name="Henrissat B."/>
            <person name="Hibbett D."/>
            <person name="Martinez A.T."/>
            <person name="Grigoriev I.V."/>
        </authorList>
    </citation>
    <scope>NUCLEOTIDE SEQUENCE</scope>
    <source>
        <strain evidence="9">CBS 247.69</strain>
    </source>
</reference>
<dbReference type="PANTHER" id="PTHR43521:SF1">
    <property type="entry name" value="ALPHA-AMINOADIPIC SEMIALDEHYDE DEHYDROGENASE"/>
    <property type="match status" value="1"/>
</dbReference>
<dbReference type="Gene3D" id="3.40.605.10">
    <property type="entry name" value="Aldehyde Dehydrogenase, Chain A, domain 1"/>
    <property type="match status" value="1"/>
</dbReference>
<dbReference type="InterPro" id="IPR044638">
    <property type="entry name" value="ALDH7A1-like"/>
</dbReference>
<evidence type="ECO:0000256" key="4">
    <source>
        <dbReference type="ARBA" id="ARBA00023027"/>
    </source>
</evidence>
<organism evidence="9 10">
    <name type="scientific">Collybia nuda</name>
    <dbReference type="NCBI Taxonomy" id="64659"/>
    <lineage>
        <taxon>Eukaryota</taxon>
        <taxon>Fungi</taxon>
        <taxon>Dikarya</taxon>
        <taxon>Basidiomycota</taxon>
        <taxon>Agaricomycotina</taxon>
        <taxon>Agaricomycetes</taxon>
        <taxon>Agaricomycetidae</taxon>
        <taxon>Agaricales</taxon>
        <taxon>Tricholomatineae</taxon>
        <taxon>Clitocybaceae</taxon>
        <taxon>Collybia</taxon>
    </lineage>
</organism>
<comment type="subunit">
    <text evidence="2">Homotetramer.</text>
</comment>
<dbReference type="Proteomes" id="UP000807353">
    <property type="component" value="Unassembled WGS sequence"/>
</dbReference>
<dbReference type="InterPro" id="IPR016163">
    <property type="entry name" value="Ald_DH_C"/>
</dbReference>
<dbReference type="AlphaFoldDB" id="A0A9P5YEP8"/>
<dbReference type="OrthoDB" id="310895at2759"/>
<dbReference type="SUPFAM" id="SSF53720">
    <property type="entry name" value="ALDH-like"/>
    <property type="match status" value="1"/>
</dbReference>
<dbReference type="PANTHER" id="PTHR43521">
    <property type="entry name" value="ALPHA-AMINOADIPIC SEMIALDEHYDE DEHYDROGENASE"/>
    <property type="match status" value="1"/>
</dbReference>
<dbReference type="GO" id="GO:0004029">
    <property type="term" value="F:aldehyde dehydrogenase (NAD+) activity"/>
    <property type="evidence" value="ECO:0007669"/>
    <property type="project" value="UniProtKB-EC"/>
</dbReference>
<dbReference type="EMBL" id="MU150238">
    <property type="protein sequence ID" value="KAF9467141.1"/>
    <property type="molecule type" value="Genomic_DNA"/>
</dbReference>
<keyword evidence="10" id="KW-1185">Reference proteome</keyword>
<accession>A0A9P5YEP8</accession>
<dbReference type="InterPro" id="IPR015590">
    <property type="entry name" value="Aldehyde_DH_dom"/>
</dbReference>
<evidence type="ECO:0000313" key="9">
    <source>
        <dbReference type="EMBL" id="KAF9467141.1"/>
    </source>
</evidence>
<evidence type="ECO:0000256" key="1">
    <source>
        <dbReference type="ARBA" id="ARBA00009986"/>
    </source>
</evidence>
<dbReference type="InterPro" id="IPR029510">
    <property type="entry name" value="Ald_DH_CS_GLU"/>
</dbReference>
<dbReference type="InterPro" id="IPR016162">
    <property type="entry name" value="Ald_DH_N"/>
</dbReference>
<dbReference type="Pfam" id="PF00171">
    <property type="entry name" value="Aldedh"/>
    <property type="match status" value="1"/>
</dbReference>
<dbReference type="CDD" id="cd07130">
    <property type="entry name" value="ALDH_F7_AASADH"/>
    <property type="match status" value="1"/>
</dbReference>
<evidence type="ECO:0000259" key="8">
    <source>
        <dbReference type="Pfam" id="PF00171"/>
    </source>
</evidence>
<dbReference type="EC" id="1.2.1.3" evidence="5"/>
<gene>
    <name evidence="9" type="ORF">BDZ94DRAFT_1249663</name>
</gene>
<evidence type="ECO:0000256" key="2">
    <source>
        <dbReference type="ARBA" id="ARBA00011881"/>
    </source>
</evidence>
<evidence type="ECO:0000256" key="7">
    <source>
        <dbReference type="RuleBase" id="RU003345"/>
    </source>
</evidence>
<feature type="active site" evidence="6">
    <location>
        <position position="284"/>
    </location>
</feature>
<name>A0A9P5YEP8_9AGAR</name>
<feature type="domain" description="Aldehyde dehydrogenase" evidence="8">
    <location>
        <begin position="51"/>
        <end position="513"/>
    </location>
</feature>
<dbReference type="InterPro" id="IPR016161">
    <property type="entry name" value="Ald_DH/histidinol_DH"/>
</dbReference>
<dbReference type="PROSITE" id="PS00687">
    <property type="entry name" value="ALDEHYDE_DEHYDR_GLU"/>
    <property type="match status" value="1"/>
</dbReference>